<name>A0A8T0HKQ1_CERPU</name>
<dbReference type="Proteomes" id="UP000822688">
    <property type="component" value="Chromosome V"/>
</dbReference>
<reference evidence="1" key="1">
    <citation type="submission" date="2020-06" db="EMBL/GenBank/DDBJ databases">
        <title>WGS assembly of Ceratodon purpureus strain R40.</title>
        <authorList>
            <person name="Carey S.B."/>
            <person name="Jenkins J."/>
            <person name="Shu S."/>
            <person name="Lovell J.T."/>
            <person name="Sreedasyam A."/>
            <person name="Maumus F."/>
            <person name="Tiley G.P."/>
            <person name="Fernandez-Pozo N."/>
            <person name="Barry K."/>
            <person name="Chen C."/>
            <person name="Wang M."/>
            <person name="Lipzen A."/>
            <person name="Daum C."/>
            <person name="Saski C.A."/>
            <person name="Payton A.C."/>
            <person name="Mcbreen J.C."/>
            <person name="Conrad R.E."/>
            <person name="Kollar L.M."/>
            <person name="Olsson S."/>
            <person name="Huttunen S."/>
            <person name="Landis J.B."/>
            <person name="Wickett N.J."/>
            <person name="Johnson M.G."/>
            <person name="Rensing S.A."/>
            <person name="Grimwood J."/>
            <person name="Schmutz J."/>
            <person name="Mcdaniel S.F."/>
        </authorList>
    </citation>
    <scope>NUCLEOTIDE SEQUENCE</scope>
    <source>
        <strain evidence="1">R40</strain>
    </source>
</reference>
<accession>A0A8T0HKQ1</accession>
<comment type="caution">
    <text evidence="1">The sequence shown here is derived from an EMBL/GenBank/DDBJ whole genome shotgun (WGS) entry which is preliminary data.</text>
</comment>
<dbReference type="AlphaFoldDB" id="A0A8T0HKQ1"/>
<dbReference type="EMBL" id="CM026426">
    <property type="protein sequence ID" value="KAG0571344.1"/>
    <property type="molecule type" value="Genomic_DNA"/>
</dbReference>
<organism evidence="1 2">
    <name type="scientific">Ceratodon purpureus</name>
    <name type="common">Fire moss</name>
    <name type="synonym">Dicranum purpureum</name>
    <dbReference type="NCBI Taxonomy" id="3225"/>
    <lineage>
        <taxon>Eukaryota</taxon>
        <taxon>Viridiplantae</taxon>
        <taxon>Streptophyta</taxon>
        <taxon>Embryophyta</taxon>
        <taxon>Bryophyta</taxon>
        <taxon>Bryophytina</taxon>
        <taxon>Bryopsida</taxon>
        <taxon>Dicranidae</taxon>
        <taxon>Pseudoditrichales</taxon>
        <taxon>Ditrichaceae</taxon>
        <taxon>Ceratodon</taxon>
    </lineage>
</organism>
<evidence type="ECO:0000313" key="2">
    <source>
        <dbReference type="Proteomes" id="UP000822688"/>
    </source>
</evidence>
<sequence length="48" mass="5636">MVSNRQRDLAETPRNRQTLLTMFHPWRTNRAVKSAFQFHPRAQLGPSS</sequence>
<gene>
    <name evidence="1" type="ORF">KC19_VG003600</name>
</gene>
<keyword evidence="2" id="KW-1185">Reference proteome</keyword>
<proteinExistence type="predicted"/>
<evidence type="ECO:0000313" key="1">
    <source>
        <dbReference type="EMBL" id="KAG0571344.1"/>
    </source>
</evidence>
<protein>
    <submittedName>
        <fullName evidence="1">Uncharacterized protein</fullName>
    </submittedName>
</protein>